<gene>
    <name evidence="2" type="ORF">BE08_43180</name>
</gene>
<proteinExistence type="predicted"/>
<evidence type="ECO:0000256" key="1">
    <source>
        <dbReference type="SAM" id="Phobius"/>
    </source>
</evidence>
<dbReference type="PANTHER" id="PTHR40278:SF1">
    <property type="entry name" value="DNA UTILIZATION PROTEIN HOFN"/>
    <property type="match status" value="1"/>
</dbReference>
<evidence type="ECO:0000313" key="2">
    <source>
        <dbReference type="EMBL" id="KYF50877.1"/>
    </source>
</evidence>
<comment type="caution">
    <text evidence="2">The sequence shown here is derived from an EMBL/GenBank/DDBJ whole genome shotgun (WGS) entry which is preliminary data.</text>
</comment>
<dbReference type="InterPro" id="IPR052534">
    <property type="entry name" value="Extracell_DNA_Util/SecSys_Comp"/>
</dbReference>
<organism evidence="2 3">
    <name type="scientific">Sorangium cellulosum</name>
    <name type="common">Polyangium cellulosum</name>
    <dbReference type="NCBI Taxonomy" id="56"/>
    <lineage>
        <taxon>Bacteria</taxon>
        <taxon>Pseudomonadati</taxon>
        <taxon>Myxococcota</taxon>
        <taxon>Polyangia</taxon>
        <taxon>Polyangiales</taxon>
        <taxon>Polyangiaceae</taxon>
        <taxon>Sorangium</taxon>
    </lineage>
</organism>
<keyword evidence="1" id="KW-1133">Transmembrane helix</keyword>
<dbReference type="Proteomes" id="UP000075420">
    <property type="component" value="Unassembled WGS sequence"/>
</dbReference>
<keyword evidence="1" id="KW-0812">Transmembrane</keyword>
<protein>
    <recommendedName>
        <fullName evidence="4">PilN protein</fullName>
    </recommendedName>
</protein>
<dbReference type="PANTHER" id="PTHR40278">
    <property type="entry name" value="DNA UTILIZATION PROTEIN HOFN"/>
    <property type="match status" value="1"/>
</dbReference>
<keyword evidence="1" id="KW-0472">Membrane</keyword>
<dbReference type="InterPro" id="IPR007813">
    <property type="entry name" value="PilN"/>
</dbReference>
<dbReference type="EMBL" id="JELY01003056">
    <property type="protein sequence ID" value="KYF50877.1"/>
    <property type="molecule type" value="Genomic_DNA"/>
</dbReference>
<accession>A0A150P5D8</accession>
<evidence type="ECO:0008006" key="4">
    <source>
        <dbReference type="Google" id="ProtNLM"/>
    </source>
</evidence>
<dbReference type="Pfam" id="PF05137">
    <property type="entry name" value="PilN"/>
    <property type="match status" value="1"/>
</dbReference>
<dbReference type="AlphaFoldDB" id="A0A150P5D8"/>
<name>A0A150P5D8_SORCE</name>
<evidence type="ECO:0000313" key="3">
    <source>
        <dbReference type="Proteomes" id="UP000075420"/>
    </source>
</evidence>
<feature type="transmembrane region" description="Helical" evidence="1">
    <location>
        <begin position="24"/>
        <end position="42"/>
    </location>
</feature>
<reference evidence="2 3" key="1">
    <citation type="submission" date="2014-02" db="EMBL/GenBank/DDBJ databases">
        <title>The small core and large imbalanced accessory genome model reveals a collaborative survival strategy of Sorangium cellulosum strains in nature.</title>
        <authorList>
            <person name="Han K."/>
            <person name="Peng R."/>
            <person name="Blom J."/>
            <person name="Li Y.-Z."/>
        </authorList>
    </citation>
    <scope>NUCLEOTIDE SEQUENCE [LARGE SCALE GENOMIC DNA]</scope>
    <source>
        <strain evidence="2 3">So0157-25</strain>
    </source>
</reference>
<sequence>MIRVNLLPQRGRARGAAPQASQRWLLITLGVVILEIVALFLFHQTKVEELDEQSRKNTVLQSQIQDIRTLVANHEEIKKSLEVLRAREDAIAKLQAARSGPTAVLLELAQLLTNGKGPTADPDKLAQLRKENPLAVYNPSWDSRRLWLSSYVESERTVRIEGLARDGTDVYELAQRLKLSSYFYDVQLLPGKKENEKASRLELVSFALQLKVRY</sequence>